<dbReference type="GO" id="GO:1990573">
    <property type="term" value="P:potassium ion import across plasma membrane"/>
    <property type="evidence" value="ECO:0007669"/>
    <property type="project" value="TreeGrafter"/>
</dbReference>
<dbReference type="RefSeq" id="XP_003151196.1">
    <property type="nucleotide sequence ID" value="XM_003151148.1"/>
</dbReference>
<sequence length="138" mass="15881">MKKELLEEMTNAKVHGFCSSLIYEADQLEGALSTLIQSCGIGPLRPNTLLIPYPEELHAESTYWHFLHRLQHGAMQDMCLLVLKGIPYFPENEYRMAGNIDMWWILHDGGLLLLISFLLKQHKVLAQLSFANICCYWT</sequence>
<evidence type="ECO:0000256" key="3">
    <source>
        <dbReference type="ARBA" id="ARBA00022989"/>
    </source>
</evidence>
<evidence type="ECO:0000256" key="1">
    <source>
        <dbReference type="ARBA" id="ARBA00004141"/>
    </source>
</evidence>
<dbReference type="GO" id="GO:0005886">
    <property type="term" value="C:plasma membrane"/>
    <property type="evidence" value="ECO:0007669"/>
    <property type="project" value="TreeGrafter"/>
</dbReference>
<dbReference type="OrthoDB" id="2020542at2759"/>
<dbReference type="GO" id="GO:0055064">
    <property type="term" value="P:chloride ion homeostasis"/>
    <property type="evidence" value="ECO:0007669"/>
    <property type="project" value="TreeGrafter"/>
</dbReference>
<protein>
    <recommendedName>
        <fullName evidence="6">SLC12 domain-containing protein</fullName>
    </recommendedName>
</protein>
<dbReference type="GO" id="GO:0006884">
    <property type="term" value="P:cell volume homeostasis"/>
    <property type="evidence" value="ECO:0007669"/>
    <property type="project" value="TreeGrafter"/>
</dbReference>
<dbReference type="GO" id="GO:0055075">
    <property type="term" value="P:potassium ion homeostasis"/>
    <property type="evidence" value="ECO:0007669"/>
    <property type="project" value="TreeGrafter"/>
</dbReference>
<organism evidence="5">
    <name type="scientific">Loa loa</name>
    <name type="common">Eye worm</name>
    <name type="synonym">Filaria loa</name>
    <dbReference type="NCBI Taxonomy" id="7209"/>
    <lineage>
        <taxon>Eukaryota</taxon>
        <taxon>Metazoa</taxon>
        <taxon>Ecdysozoa</taxon>
        <taxon>Nematoda</taxon>
        <taxon>Chromadorea</taxon>
        <taxon>Rhabditida</taxon>
        <taxon>Spirurina</taxon>
        <taxon>Spiruromorpha</taxon>
        <taxon>Filarioidea</taxon>
        <taxon>Onchocercidae</taxon>
        <taxon>Loa</taxon>
    </lineage>
</organism>
<keyword evidence="4" id="KW-0472">Membrane</keyword>
<gene>
    <name evidence="5" type="ORF">LOAG_15659</name>
</gene>
<dbReference type="GO" id="GO:0015379">
    <property type="term" value="F:potassium:chloride symporter activity"/>
    <property type="evidence" value="ECO:0007669"/>
    <property type="project" value="TreeGrafter"/>
</dbReference>
<proteinExistence type="predicted"/>
<dbReference type="InterPro" id="IPR004842">
    <property type="entry name" value="SLC12A_fam"/>
</dbReference>
<dbReference type="InParanoid" id="A0A1S0TFP2"/>
<dbReference type="GO" id="GO:0045202">
    <property type="term" value="C:synapse"/>
    <property type="evidence" value="ECO:0007669"/>
    <property type="project" value="GOC"/>
</dbReference>
<evidence type="ECO:0000313" key="5">
    <source>
        <dbReference type="EMBL" id="EFO12873.1"/>
    </source>
</evidence>
<keyword evidence="3" id="KW-1133">Transmembrane helix</keyword>
<reference evidence="5" key="1">
    <citation type="submission" date="2012-04" db="EMBL/GenBank/DDBJ databases">
        <title>The Genome Sequence of Loa loa.</title>
        <authorList>
            <consortium name="The Broad Institute Genome Sequencing Platform"/>
            <consortium name="Broad Institute Genome Sequencing Center for Infectious Disease"/>
            <person name="Nutman T.B."/>
            <person name="Fink D.L."/>
            <person name="Russ C."/>
            <person name="Young S."/>
            <person name="Zeng Q."/>
            <person name="Gargeya S."/>
            <person name="Alvarado L."/>
            <person name="Berlin A."/>
            <person name="Chapman S.B."/>
            <person name="Chen Z."/>
            <person name="Freedman E."/>
            <person name="Gellesch M."/>
            <person name="Goldberg J."/>
            <person name="Griggs A."/>
            <person name="Gujja S."/>
            <person name="Heilman E.R."/>
            <person name="Heiman D."/>
            <person name="Howarth C."/>
            <person name="Mehta T."/>
            <person name="Neiman D."/>
            <person name="Pearson M."/>
            <person name="Roberts A."/>
            <person name="Saif S."/>
            <person name="Shea T."/>
            <person name="Shenoy N."/>
            <person name="Sisk P."/>
            <person name="Stolte C."/>
            <person name="Sykes S."/>
            <person name="White J."/>
            <person name="Yandava C."/>
            <person name="Haas B."/>
            <person name="Henn M.R."/>
            <person name="Nusbaum C."/>
            <person name="Birren B."/>
        </authorList>
    </citation>
    <scope>NUCLEOTIDE SEQUENCE [LARGE SCALE GENOMIC DNA]</scope>
</reference>
<evidence type="ECO:0008006" key="6">
    <source>
        <dbReference type="Google" id="ProtNLM"/>
    </source>
</evidence>
<comment type="subcellular location">
    <subcellularLocation>
        <location evidence="1">Membrane</location>
        <topology evidence="1">Multi-pass membrane protein</topology>
    </subcellularLocation>
</comment>
<dbReference type="GeneID" id="9953151"/>
<evidence type="ECO:0000256" key="4">
    <source>
        <dbReference type="ARBA" id="ARBA00023136"/>
    </source>
</evidence>
<dbReference type="PANTHER" id="PTHR11827:SF53">
    <property type="entry name" value="K+_CL-COTRANSPORTER"/>
    <property type="match status" value="1"/>
</dbReference>
<dbReference type="EMBL" id="JH714436">
    <property type="protein sequence ID" value="EFO12873.1"/>
    <property type="molecule type" value="Genomic_DNA"/>
</dbReference>
<dbReference type="KEGG" id="loa:LOAG_15659"/>
<dbReference type="AlphaFoldDB" id="A0A1S0TFP2"/>
<name>A0A1S0TFP2_LOALO</name>
<dbReference type="PANTHER" id="PTHR11827">
    <property type="entry name" value="SOLUTE CARRIER FAMILY 12, CATION COTRANSPORTERS"/>
    <property type="match status" value="1"/>
</dbReference>
<dbReference type="GO" id="GO:0007268">
    <property type="term" value="P:chemical synaptic transmission"/>
    <property type="evidence" value="ECO:0007669"/>
    <property type="project" value="TreeGrafter"/>
</dbReference>
<keyword evidence="2" id="KW-0812">Transmembrane</keyword>
<dbReference type="CTD" id="9953151"/>
<evidence type="ECO:0000256" key="2">
    <source>
        <dbReference type="ARBA" id="ARBA00022692"/>
    </source>
</evidence>
<accession>A0A1S0TFP2</accession>